<keyword evidence="4 7" id="KW-0472">Membrane</keyword>
<proteinExistence type="inferred from homology"/>
<dbReference type="STRING" id="436017.A4RT66"/>
<sequence length="1011" mass="109954">MPAADADAPARDDDAGFVVRTISRRPCVTCVATLLFAAIISAVGLVTGTLEVQTEGWETRGTPIANRQVPYSLYSESTFDDGTTNNAYLSEPNARRKLLSGTPDCGTGGQYDSESNSNMEDDNNFHLIFESTGGDLFTPEAFADMCKATESFMDHANGGGDGDDFGSLCERQSVCSSASDPPGTTSSDWSSGGTYKGTWQNWQIETSGSPSTYRRCSRAFSYPTYLYMNTAGASSCDDYLTNSALQTALTNLKTYLLACAPVKAADSEAACSGTSPVPWKSAALGEAFGLNGVTDLSLTRSIIPTTGNSDMIATWGLNTWEGGWTYSSSYFNVYYDTASSDVKDAYVDEQLFKDLALAVSAISIIIILMWVHMGSVLLTVGGIVQVLLAFPSAIFFTKTLCQLDFFPFLNFIGLFVIAGIGADDCFVMYDKFQQSKCRCVPGANATEVMKRAYWDSAWAMFLTSMTTAAAFYSNAIIPIAPIRVFAIFMGTMVIFDYLYDITIFAALLAWQHDVIVGYENTGKNTFGSWFLDFYGSIARFRANCKKGPPKTRDADDVIDSNRERRSVAEAMLADKVFPIIHTLRWFLVVALIGAFAGGMVGTLKLSTPRDSEVQLLPDDHMFTKFSFLRRSGFKSSTESQVWTKVLWGVTPSDNGDHFNPASRASIEWDTSFDLSPTANQNWLKTFCSDTKSNMANDNAAYCWFEYFETWLGSAGGPTECGGYKFIPVPQANFYSCVKYYADQNPSVQMMSRPLSNAFYTSNGQTRMKIMSVQFATNVLWTAPTEDLEKVWQTWENYFAAKMATAPAGLKNGFQTSDAWAWMDTVAQMRDGAYIAAGTTLAIAAVTTMISTQNVIITLYSLLCILTILVVTVAGVVSMGWNLGFLEGICLVILIGLSVDYVVHIGHAYAHAARHEGVSRRECARSALSVMGFPVLGAAFTTLCAALALLQAVIVFFTKFGTIVVLSAVFSSIVSVVLFIGLLAAAGPVNGMGDVTRLCGRKALSKSKSIAY</sequence>
<evidence type="ECO:0000313" key="10">
    <source>
        <dbReference type="Proteomes" id="UP000001568"/>
    </source>
</evidence>
<feature type="domain" description="SSD" evidence="8">
    <location>
        <begin position="382"/>
        <end position="510"/>
    </location>
</feature>
<dbReference type="GO" id="GO:0016020">
    <property type="term" value="C:membrane"/>
    <property type="evidence" value="ECO:0007669"/>
    <property type="project" value="UniProtKB-SubCell"/>
</dbReference>
<dbReference type="SUPFAM" id="SSF82866">
    <property type="entry name" value="Multidrug efflux transporter AcrB transmembrane domain"/>
    <property type="match status" value="2"/>
</dbReference>
<keyword evidence="5" id="KW-0325">Glycoprotein</keyword>
<feature type="transmembrane region" description="Helical" evidence="7">
    <location>
        <begin position="583"/>
        <end position="603"/>
    </location>
</feature>
<dbReference type="GO" id="GO:0007224">
    <property type="term" value="P:smoothened signaling pathway"/>
    <property type="evidence" value="ECO:0007669"/>
    <property type="project" value="TreeGrafter"/>
</dbReference>
<feature type="transmembrane region" description="Helical" evidence="7">
    <location>
        <begin position="403"/>
        <end position="422"/>
    </location>
</feature>
<dbReference type="Gramene" id="ABO94419">
    <property type="protein sequence ID" value="ABO94419"/>
    <property type="gene ID" value="OSTLU_29977"/>
</dbReference>
<dbReference type="PANTHER" id="PTHR45951:SF3">
    <property type="entry name" value="PROTEIN DISPATCHED"/>
    <property type="match status" value="1"/>
</dbReference>
<dbReference type="InterPro" id="IPR052081">
    <property type="entry name" value="Dispatched_Hh_regulator"/>
</dbReference>
<feature type="transmembrane region" description="Helical" evidence="7">
    <location>
        <begin position="888"/>
        <end position="909"/>
    </location>
</feature>
<evidence type="ECO:0000313" key="9">
    <source>
        <dbReference type="EMBL" id="ABO94419.1"/>
    </source>
</evidence>
<dbReference type="Pfam" id="PF02460">
    <property type="entry name" value="Patched"/>
    <property type="match status" value="1"/>
</dbReference>
<dbReference type="InterPro" id="IPR003392">
    <property type="entry name" value="PTHD_SSD"/>
</dbReference>
<organism evidence="9 10">
    <name type="scientific">Ostreococcus lucimarinus (strain CCE9901)</name>
    <dbReference type="NCBI Taxonomy" id="436017"/>
    <lineage>
        <taxon>Eukaryota</taxon>
        <taxon>Viridiplantae</taxon>
        <taxon>Chlorophyta</taxon>
        <taxon>Mamiellophyceae</taxon>
        <taxon>Mamiellales</taxon>
        <taxon>Bathycoccaceae</taxon>
        <taxon>Ostreococcus</taxon>
    </lineage>
</organism>
<protein>
    <recommendedName>
        <fullName evidence="8">SSD domain-containing protein</fullName>
    </recommendedName>
</protein>
<dbReference type="GeneID" id="5000081"/>
<dbReference type="eggNOG" id="KOG3664">
    <property type="taxonomic scope" value="Eukaryota"/>
</dbReference>
<evidence type="ECO:0000256" key="5">
    <source>
        <dbReference type="ARBA" id="ARBA00023180"/>
    </source>
</evidence>
<dbReference type="EMBL" id="CP000582">
    <property type="protein sequence ID" value="ABO94419.1"/>
    <property type="molecule type" value="Genomic_DNA"/>
</dbReference>
<dbReference type="InterPro" id="IPR004869">
    <property type="entry name" value="MMPL_dom"/>
</dbReference>
<dbReference type="HOGENOM" id="CLU_297790_0_0_1"/>
<feature type="transmembrane region" description="Helical" evidence="7">
    <location>
        <begin position="457"/>
        <end position="477"/>
    </location>
</feature>
<reference evidence="9 10" key="1">
    <citation type="journal article" date="2007" name="Proc. Natl. Acad. Sci. U.S.A.">
        <title>The tiny eukaryote Ostreococcus provides genomic insights into the paradox of plankton speciation.</title>
        <authorList>
            <person name="Palenik B."/>
            <person name="Grimwood J."/>
            <person name="Aerts A."/>
            <person name="Rouze P."/>
            <person name="Salamov A."/>
            <person name="Putnam N."/>
            <person name="Dupont C."/>
            <person name="Jorgensen R."/>
            <person name="Derelle E."/>
            <person name="Rombauts S."/>
            <person name="Zhou K."/>
            <person name="Otillar R."/>
            <person name="Merchant S.S."/>
            <person name="Podell S."/>
            <person name="Gaasterland T."/>
            <person name="Napoli C."/>
            <person name="Gendler K."/>
            <person name="Manuell A."/>
            <person name="Tai V."/>
            <person name="Vallon O."/>
            <person name="Piganeau G."/>
            <person name="Jancek S."/>
            <person name="Heijde M."/>
            <person name="Jabbari K."/>
            <person name="Bowler C."/>
            <person name="Lohr M."/>
            <person name="Robbens S."/>
            <person name="Werner G."/>
            <person name="Dubchak I."/>
            <person name="Pazour G.J."/>
            <person name="Ren Q."/>
            <person name="Paulsen I."/>
            <person name="Delwiche C."/>
            <person name="Schmutz J."/>
            <person name="Rokhsar D."/>
            <person name="Van de Peer Y."/>
            <person name="Moreau H."/>
            <person name="Grigoriev I.V."/>
        </authorList>
    </citation>
    <scope>NUCLEOTIDE SEQUENCE [LARGE SCALE GENOMIC DNA]</scope>
    <source>
        <strain evidence="9 10">CCE9901</strain>
    </source>
</reference>
<dbReference type="OrthoDB" id="497871at2759"/>
<comment type="subcellular location">
    <subcellularLocation>
        <location evidence="1">Membrane</location>
        <topology evidence="1">Multi-pass membrane protein</topology>
    </subcellularLocation>
</comment>
<evidence type="ECO:0000256" key="6">
    <source>
        <dbReference type="ARBA" id="ARBA00038046"/>
    </source>
</evidence>
<dbReference type="Proteomes" id="UP000001568">
    <property type="component" value="Chromosome 2"/>
</dbReference>
<dbReference type="GO" id="GO:0022857">
    <property type="term" value="F:transmembrane transporter activity"/>
    <property type="evidence" value="ECO:0007669"/>
    <property type="project" value="TreeGrafter"/>
</dbReference>
<dbReference type="OMA" id="HIGHAYA"/>
<feature type="transmembrane region" description="Helical" evidence="7">
    <location>
        <begin position="484"/>
        <end position="510"/>
    </location>
</feature>
<keyword evidence="10" id="KW-1185">Reference proteome</keyword>
<evidence type="ECO:0000256" key="2">
    <source>
        <dbReference type="ARBA" id="ARBA00022692"/>
    </source>
</evidence>
<feature type="transmembrane region" description="Helical" evidence="7">
    <location>
        <begin position="856"/>
        <end position="876"/>
    </location>
</feature>
<dbReference type="AlphaFoldDB" id="A4RT66"/>
<gene>
    <name evidence="9" type="ORF">OSTLU_29977</name>
</gene>
<evidence type="ECO:0000256" key="3">
    <source>
        <dbReference type="ARBA" id="ARBA00022989"/>
    </source>
</evidence>
<accession>A4RT66</accession>
<feature type="transmembrane region" description="Helical" evidence="7">
    <location>
        <begin position="963"/>
        <end position="985"/>
    </location>
</feature>
<feature type="transmembrane region" description="Helical" evidence="7">
    <location>
        <begin position="929"/>
        <end position="956"/>
    </location>
</feature>
<evidence type="ECO:0000259" key="8">
    <source>
        <dbReference type="PROSITE" id="PS50156"/>
    </source>
</evidence>
<dbReference type="Pfam" id="PF03176">
    <property type="entry name" value="MMPL"/>
    <property type="match status" value="1"/>
</dbReference>
<feature type="transmembrane region" description="Helical" evidence="7">
    <location>
        <begin position="831"/>
        <end position="850"/>
    </location>
</feature>
<dbReference type="PROSITE" id="PS50156">
    <property type="entry name" value="SSD"/>
    <property type="match status" value="1"/>
</dbReference>
<evidence type="ECO:0000256" key="1">
    <source>
        <dbReference type="ARBA" id="ARBA00004141"/>
    </source>
</evidence>
<name>A4RT66_OSTLU</name>
<dbReference type="Gene3D" id="1.20.1640.10">
    <property type="entry name" value="Multidrug efflux transporter AcrB transmembrane domain"/>
    <property type="match status" value="2"/>
</dbReference>
<dbReference type="InterPro" id="IPR000731">
    <property type="entry name" value="SSD"/>
</dbReference>
<comment type="similarity">
    <text evidence="6">Belongs to the dispatched family.</text>
</comment>
<dbReference type="PANTHER" id="PTHR45951">
    <property type="entry name" value="PROTEIN DISPATCHED-RELATED"/>
    <property type="match status" value="1"/>
</dbReference>
<dbReference type="RefSeq" id="XP_001416127.1">
    <property type="nucleotide sequence ID" value="XM_001416090.1"/>
</dbReference>
<evidence type="ECO:0000256" key="7">
    <source>
        <dbReference type="SAM" id="Phobius"/>
    </source>
</evidence>
<dbReference type="KEGG" id="olu:OSTLU_29977"/>
<evidence type="ECO:0000256" key="4">
    <source>
        <dbReference type="ARBA" id="ARBA00023136"/>
    </source>
</evidence>
<keyword evidence="2 7" id="KW-0812">Transmembrane</keyword>
<keyword evidence="3 7" id="KW-1133">Transmembrane helix</keyword>